<proteinExistence type="predicted"/>
<reference evidence="2" key="1">
    <citation type="submission" date="2020-11" db="EMBL/GenBank/DDBJ databases">
        <authorList>
            <consortium name="DOE Joint Genome Institute"/>
            <person name="Ahrendt S."/>
            <person name="Riley R."/>
            <person name="Andreopoulos W."/>
            <person name="Labutti K."/>
            <person name="Pangilinan J."/>
            <person name="Ruiz-Duenas F.J."/>
            <person name="Barrasa J.M."/>
            <person name="Sanchez-Garcia M."/>
            <person name="Camarero S."/>
            <person name="Miyauchi S."/>
            <person name="Serrano A."/>
            <person name="Linde D."/>
            <person name="Babiker R."/>
            <person name="Drula E."/>
            <person name="Ayuso-Fernandez I."/>
            <person name="Pacheco R."/>
            <person name="Padilla G."/>
            <person name="Ferreira P."/>
            <person name="Barriuso J."/>
            <person name="Kellner H."/>
            <person name="Castanera R."/>
            <person name="Alfaro M."/>
            <person name="Ramirez L."/>
            <person name="Pisabarro A.G."/>
            <person name="Kuo A."/>
            <person name="Tritt A."/>
            <person name="Lipzen A."/>
            <person name="He G."/>
            <person name="Yan M."/>
            <person name="Ng V."/>
            <person name="Cullen D."/>
            <person name="Martin F."/>
            <person name="Rosso M.-N."/>
            <person name="Henrissat B."/>
            <person name="Hibbett D."/>
            <person name="Martinez A.T."/>
            <person name="Grigoriev I.V."/>
        </authorList>
    </citation>
    <scope>NUCLEOTIDE SEQUENCE</scope>
    <source>
        <strain evidence="2">CIRM-BRFM 674</strain>
    </source>
</reference>
<dbReference type="Proteomes" id="UP000807469">
    <property type="component" value="Unassembled WGS sequence"/>
</dbReference>
<dbReference type="EMBL" id="MU156017">
    <property type="protein sequence ID" value="KAF9470408.1"/>
    <property type="molecule type" value="Genomic_DNA"/>
</dbReference>
<keyword evidence="1" id="KW-0812">Transmembrane</keyword>
<evidence type="ECO:0000256" key="1">
    <source>
        <dbReference type="SAM" id="Phobius"/>
    </source>
</evidence>
<feature type="transmembrane region" description="Helical" evidence="1">
    <location>
        <begin position="133"/>
        <end position="152"/>
    </location>
</feature>
<keyword evidence="1" id="KW-0472">Membrane</keyword>
<sequence>MHARRMNDALRLTPTVGTDGNGWLRIGVDENERKIGRDYASILNVRNLCKLSASVRPRGCGPHRGTWNGFENADVRRTYQYLARFGWLIKLARDIDISRDRAAQLVDLRIYFMSLYNPPDSLICPQFHRRGHFSVYVCIGGCAVFSAATAYARVVERGISCAISRCFCPEKVPWTSTGTRVR</sequence>
<name>A0A9P6CSA8_9AGAR</name>
<evidence type="ECO:0000313" key="3">
    <source>
        <dbReference type="Proteomes" id="UP000807469"/>
    </source>
</evidence>
<comment type="caution">
    <text evidence="2">The sequence shown here is derived from an EMBL/GenBank/DDBJ whole genome shotgun (WGS) entry which is preliminary data.</text>
</comment>
<keyword evidence="1" id="KW-1133">Transmembrane helix</keyword>
<keyword evidence="3" id="KW-1185">Reference proteome</keyword>
<protein>
    <submittedName>
        <fullName evidence="2">Uncharacterized protein</fullName>
    </submittedName>
</protein>
<evidence type="ECO:0000313" key="2">
    <source>
        <dbReference type="EMBL" id="KAF9470408.1"/>
    </source>
</evidence>
<gene>
    <name evidence="2" type="ORF">BDN70DRAFT_998946</name>
</gene>
<organism evidence="2 3">
    <name type="scientific">Pholiota conissans</name>
    <dbReference type="NCBI Taxonomy" id="109636"/>
    <lineage>
        <taxon>Eukaryota</taxon>
        <taxon>Fungi</taxon>
        <taxon>Dikarya</taxon>
        <taxon>Basidiomycota</taxon>
        <taxon>Agaricomycotina</taxon>
        <taxon>Agaricomycetes</taxon>
        <taxon>Agaricomycetidae</taxon>
        <taxon>Agaricales</taxon>
        <taxon>Agaricineae</taxon>
        <taxon>Strophariaceae</taxon>
        <taxon>Pholiota</taxon>
    </lineage>
</organism>
<accession>A0A9P6CSA8</accession>
<dbReference type="AlphaFoldDB" id="A0A9P6CSA8"/>